<evidence type="ECO:0000313" key="6">
    <source>
        <dbReference type="EMBL" id="RAJ99186.1"/>
    </source>
</evidence>
<dbReference type="Gene3D" id="3.40.50.1820">
    <property type="entry name" value="alpha/beta hydrolase"/>
    <property type="match status" value="1"/>
</dbReference>
<keyword evidence="3 7" id="KW-0378">Hydrolase</keyword>
<dbReference type="Proteomes" id="UP000249203">
    <property type="component" value="Unassembled WGS sequence"/>
</dbReference>
<evidence type="ECO:0000256" key="1">
    <source>
        <dbReference type="ARBA" id="ARBA00010884"/>
    </source>
</evidence>
<reference evidence="6 8" key="2">
    <citation type="submission" date="2018-06" db="EMBL/GenBank/DDBJ databases">
        <title>Genomic Encyclopedia of Type Strains, Phase III (KMG-III): the genomes of soil and plant-associated and newly described type strains.</title>
        <authorList>
            <person name="Whitman W."/>
        </authorList>
    </citation>
    <scope>NUCLEOTIDE SEQUENCE [LARGE SCALE GENOMIC DNA]</scope>
    <source>
        <strain evidence="6 8">CGMCC 1.15366</strain>
    </source>
</reference>
<dbReference type="PROSITE" id="PS01133">
    <property type="entry name" value="UPF0017"/>
    <property type="match status" value="1"/>
</dbReference>
<dbReference type="NCBIfam" id="NF008218">
    <property type="entry name" value="PRK10985.1"/>
    <property type="match status" value="1"/>
</dbReference>
<evidence type="ECO:0000313" key="8">
    <source>
        <dbReference type="Proteomes" id="UP000249203"/>
    </source>
</evidence>
<dbReference type="SUPFAM" id="SSF53474">
    <property type="entry name" value="alpha/beta-Hydrolases"/>
    <property type="match status" value="1"/>
</dbReference>
<dbReference type="OrthoDB" id="332676at2"/>
<keyword evidence="9" id="KW-1185">Reference proteome</keyword>
<dbReference type="RefSeq" id="WP_111568792.1">
    <property type="nucleotide sequence ID" value="NZ_PIPK01000002.1"/>
</dbReference>
<comment type="similarity">
    <text evidence="1">Belongs to the AB hydrolase superfamily. AB hydrolase 4 family.</text>
</comment>
<feature type="active site" description="Charge relay system" evidence="4">
    <location>
        <position position="300"/>
    </location>
</feature>
<dbReference type="AlphaFoldDB" id="A0A327X7Q6"/>
<evidence type="ECO:0000256" key="2">
    <source>
        <dbReference type="ARBA" id="ARBA00022487"/>
    </source>
</evidence>
<dbReference type="GO" id="GO:0047372">
    <property type="term" value="F:monoacylglycerol lipase activity"/>
    <property type="evidence" value="ECO:0007669"/>
    <property type="project" value="TreeGrafter"/>
</dbReference>
<dbReference type="EMBL" id="PIPK01000002">
    <property type="protein sequence ID" value="RUO27668.1"/>
    <property type="molecule type" value="Genomic_DNA"/>
</dbReference>
<feature type="active site" description="Charge relay system" evidence="4">
    <location>
        <position position="144"/>
    </location>
</feature>
<dbReference type="PANTHER" id="PTHR10794">
    <property type="entry name" value="ABHYDROLASE DOMAIN-CONTAINING PROTEIN"/>
    <property type="match status" value="1"/>
</dbReference>
<protein>
    <submittedName>
        <fullName evidence="7">Hydrolase</fullName>
    </submittedName>
</protein>
<reference evidence="7 9" key="1">
    <citation type="journal article" date="2018" name="Front. Microbiol.">
        <title>Genome-Based Analysis Reveals the Taxonomy and Diversity of the Family Idiomarinaceae.</title>
        <authorList>
            <person name="Liu Y."/>
            <person name="Lai Q."/>
            <person name="Shao Z."/>
        </authorList>
    </citation>
    <scope>NUCLEOTIDE SEQUENCE [LARGE SCALE GENOMIC DNA]</scope>
    <source>
        <strain evidence="7 9">CF12-14</strain>
    </source>
</reference>
<evidence type="ECO:0000313" key="7">
    <source>
        <dbReference type="EMBL" id="RUO27668.1"/>
    </source>
</evidence>
<dbReference type="EMBL" id="QLMD01000003">
    <property type="protein sequence ID" value="RAJ99186.1"/>
    <property type="molecule type" value="Genomic_DNA"/>
</dbReference>
<dbReference type="InterPro" id="IPR000073">
    <property type="entry name" value="AB_hydrolase_1"/>
</dbReference>
<dbReference type="InterPro" id="IPR050960">
    <property type="entry name" value="AB_hydrolase_4_sf"/>
</dbReference>
<dbReference type="InterPro" id="IPR000952">
    <property type="entry name" value="AB_hydrolase_4_CS"/>
</dbReference>
<dbReference type="Pfam" id="PF00561">
    <property type="entry name" value="Abhydrolase_1"/>
    <property type="match status" value="1"/>
</dbReference>
<evidence type="ECO:0000313" key="9">
    <source>
        <dbReference type="Proteomes" id="UP000287865"/>
    </source>
</evidence>
<sequence length="330" mass="37123">MTQLLNFQPHPWLRNQHVQTLWSRIARYKARSERHWQCLPLPDGDFIDLAWNRPYTEVISEPKRPLLIIFHGLEGSVYSPYADDLMATARSRGWHAVVMHFRGCSGRPNRSHRAYHSGDTADASTLVAWLQRQGFEQLYAAGFSLGGNMLVKLLGEEPDIGLRAAVSTSAPLSLGPSSARIDQGFSRVYRNHLVSSLKRKIIQKHALGQLQGHLHIDPATIRRIVNFRTFDNLVTAPLHGFDGADDYYTRCSGLQFIPLIRRPLLIIHAADDPFTSPCCVPEAPMLPANVRHELSTHGGHVGFVAKHEGKSGYWLSRRILDFLSTELGLD</sequence>
<gene>
    <name evidence="6" type="ORF">B0I24_103180</name>
    <name evidence="7" type="ORF">CWE07_03355</name>
</gene>
<feature type="domain" description="AB hydrolase-1" evidence="5">
    <location>
        <begin position="65"/>
        <end position="303"/>
    </location>
</feature>
<accession>A0A327X7Q6</accession>
<feature type="active site" description="Charge relay system" evidence="4">
    <location>
        <position position="272"/>
    </location>
</feature>
<dbReference type="InterPro" id="IPR012020">
    <property type="entry name" value="ABHD4"/>
</dbReference>
<evidence type="ECO:0000256" key="3">
    <source>
        <dbReference type="ARBA" id="ARBA00022801"/>
    </source>
</evidence>
<dbReference type="PANTHER" id="PTHR10794:SF94">
    <property type="entry name" value="ESTERASE YHET-RELATED"/>
    <property type="match status" value="1"/>
</dbReference>
<dbReference type="PIRSF" id="PIRSF005211">
    <property type="entry name" value="Ab_hydro_YheT"/>
    <property type="match status" value="1"/>
</dbReference>
<name>A0A327X7Q6_9GAMM</name>
<organism evidence="6 8">
    <name type="scientific">Aliidiomarina maris</name>
    <dbReference type="NCBI Taxonomy" id="531312"/>
    <lineage>
        <taxon>Bacteria</taxon>
        <taxon>Pseudomonadati</taxon>
        <taxon>Pseudomonadota</taxon>
        <taxon>Gammaproteobacteria</taxon>
        <taxon>Alteromonadales</taxon>
        <taxon>Idiomarinaceae</taxon>
        <taxon>Aliidiomarina</taxon>
    </lineage>
</organism>
<dbReference type="GO" id="GO:0034338">
    <property type="term" value="F:short-chain carboxylesterase activity"/>
    <property type="evidence" value="ECO:0007669"/>
    <property type="project" value="TreeGrafter"/>
</dbReference>
<dbReference type="Proteomes" id="UP000287865">
    <property type="component" value="Unassembled WGS sequence"/>
</dbReference>
<dbReference type="InterPro" id="IPR029058">
    <property type="entry name" value="AB_hydrolase_fold"/>
</dbReference>
<keyword evidence="2" id="KW-0719">Serine esterase</keyword>
<evidence type="ECO:0000259" key="5">
    <source>
        <dbReference type="Pfam" id="PF00561"/>
    </source>
</evidence>
<comment type="caution">
    <text evidence="6">The sequence shown here is derived from an EMBL/GenBank/DDBJ whole genome shotgun (WGS) entry which is preliminary data.</text>
</comment>
<evidence type="ECO:0000256" key="4">
    <source>
        <dbReference type="PIRSR" id="PIRSR005211-1"/>
    </source>
</evidence>
<proteinExistence type="inferred from homology"/>